<evidence type="ECO:0000256" key="5">
    <source>
        <dbReference type="ARBA" id="ARBA00022692"/>
    </source>
</evidence>
<feature type="transmembrane region" description="Helical" evidence="8">
    <location>
        <begin position="597"/>
        <end position="616"/>
    </location>
</feature>
<feature type="transmembrane region" description="Helical" evidence="8">
    <location>
        <begin position="377"/>
        <end position="393"/>
    </location>
</feature>
<evidence type="ECO:0000256" key="1">
    <source>
        <dbReference type="ARBA" id="ARBA00004651"/>
    </source>
</evidence>
<dbReference type="GO" id="GO:0009103">
    <property type="term" value="P:lipopolysaccharide biosynthetic process"/>
    <property type="evidence" value="ECO:0007669"/>
    <property type="project" value="UniProtKB-ARBA"/>
</dbReference>
<feature type="transmembrane region" description="Helical" evidence="8">
    <location>
        <begin position="447"/>
        <end position="466"/>
    </location>
</feature>
<feature type="transmembrane region" description="Helical" evidence="8">
    <location>
        <begin position="44"/>
        <end position="67"/>
    </location>
</feature>
<dbReference type="Pfam" id="PF13231">
    <property type="entry name" value="PMT_2"/>
    <property type="match status" value="1"/>
</dbReference>
<dbReference type="GO" id="GO:0016763">
    <property type="term" value="F:pentosyltransferase activity"/>
    <property type="evidence" value="ECO:0007669"/>
    <property type="project" value="TreeGrafter"/>
</dbReference>
<keyword evidence="3" id="KW-0328">Glycosyltransferase</keyword>
<evidence type="ECO:0000256" key="6">
    <source>
        <dbReference type="ARBA" id="ARBA00022989"/>
    </source>
</evidence>
<evidence type="ECO:0000256" key="3">
    <source>
        <dbReference type="ARBA" id="ARBA00022676"/>
    </source>
</evidence>
<dbReference type="KEGG" id="samy:DB32_003119"/>
<feature type="transmembrane region" description="Helical" evidence="8">
    <location>
        <begin position="528"/>
        <end position="552"/>
    </location>
</feature>
<feature type="transmembrane region" description="Helical" evidence="8">
    <location>
        <begin position="264"/>
        <end position="284"/>
    </location>
</feature>
<feature type="domain" description="Glycosyltransferase RgtA/B/C/D-like" evidence="9">
    <location>
        <begin position="97"/>
        <end position="214"/>
    </location>
</feature>
<feature type="transmembrane region" description="Helical" evidence="8">
    <location>
        <begin position="494"/>
        <end position="516"/>
    </location>
</feature>
<accession>A0A0F6YHJ3</accession>
<evidence type="ECO:0000256" key="7">
    <source>
        <dbReference type="ARBA" id="ARBA00023136"/>
    </source>
</evidence>
<evidence type="ECO:0000256" key="8">
    <source>
        <dbReference type="SAM" id="Phobius"/>
    </source>
</evidence>
<evidence type="ECO:0000313" key="10">
    <source>
        <dbReference type="EMBL" id="AKF05970.1"/>
    </source>
</evidence>
<dbReference type="Proteomes" id="UP000034883">
    <property type="component" value="Chromosome"/>
</dbReference>
<dbReference type="AlphaFoldDB" id="A0A0F6YHJ3"/>
<evidence type="ECO:0000259" key="9">
    <source>
        <dbReference type="Pfam" id="PF13231"/>
    </source>
</evidence>
<feature type="transmembrane region" description="Helical" evidence="8">
    <location>
        <begin position="564"/>
        <end position="585"/>
    </location>
</feature>
<comment type="subcellular location">
    <subcellularLocation>
        <location evidence="1">Cell membrane</location>
        <topology evidence="1">Multi-pass membrane protein</topology>
    </subcellularLocation>
</comment>
<dbReference type="EMBL" id="CP011125">
    <property type="protein sequence ID" value="AKF05970.1"/>
    <property type="molecule type" value="Genomic_DNA"/>
</dbReference>
<feature type="transmembrane region" description="Helical" evidence="8">
    <location>
        <begin position="225"/>
        <end position="243"/>
    </location>
</feature>
<keyword evidence="4 10" id="KW-0808">Transferase</keyword>
<dbReference type="InterPro" id="IPR050297">
    <property type="entry name" value="LipidA_mod_glycosyltrf_83"/>
</dbReference>
<sequence>MAWLVSCGYAPPPTNKAAAIGAAASPSISPRLNRLRRMELPIRTARIAAGVTFVVAAVLVLAGIWSFGIWDPWELASADVARRLAAGEPPTDRGTLDVPPLGPWLVAQGFSIFGIHEWSGRVPIAISALAAVAIGYWLVARFAGRRAGIYAALIACTSPLFLFNARQMIGAGPAFAAQAAVFLCAASLLFQPERAESATLRAPVARALWGVGLLASIALSTLASGVLLGVLPALGAIAATAIARGELAPERLRASGEARVRAGIAWAVVVGSALVAIHVARLVAIDADVYSAWIGGIPRGGNPPTFERVLELVFHSFAPWSALLPIAIGRAMAGRAEGEALVPATFAEEPSLRIGLVLWAAFGFCAQTIYVSRFGSATFLPVIALAGSVALLLRDVERAGRGSWAAGLVTLLLSALLLRDFRGYPVSPASGLGIDGLALPEDFPRSSGWVALLALFGVTAMLGLGVDREEAVRFRDPRPLFRTQWQRGPGFRAWMIFFLLVLAACTVFGLECFLVGDDRPYEALLTVAAVTGGLGGAAWLGVIGVAVAYGLATSDDKRAGLGRIVLGLAIAAVLLTSIAIANVILGQPQVSSLAVRIGRVLAFIAPAIALLVAIVLGGRAAFHLMGEWSLAPMLLVGVVIGGYTSFIFQPKMSSHFSPREVYDAYNDLASQGEPLGEYRVGGRAAAYYAHGEVEELTEQNAVLEFLGRPERVWLAFRADDLAQLDRAYRQRTNRHLFVADASSTRVLLATNQPPEGLASENYLADAILDEVPQVQHRVGANFDRRVELVGYDLDLPGGHSVGPGQQFTVTWYWRVMAPVPGSYQIFLHVDGAGQRLNGDHEPVDGHYPVRLWDEGDIVVDRQTLRVPANFPPGQYTFFIGFYAGESRLDVVEGPTDEVDRARAGTLLVR</sequence>
<reference evidence="10 11" key="1">
    <citation type="submission" date="2015-03" db="EMBL/GenBank/DDBJ databases">
        <title>Genome assembly of Sandaracinus amylolyticus DSM 53668.</title>
        <authorList>
            <person name="Sharma G."/>
            <person name="Subramanian S."/>
        </authorList>
    </citation>
    <scope>NUCLEOTIDE SEQUENCE [LARGE SCALE GENOMIC DNA]</scope>
    <source>
        <strain evidence="10 11">DSM 53668</strain>
    </source>
</reference>
<organism evidence="10 11">
    <name type="scientific">Sandaracinus amylolyticus</name>
    <dbReference type="NCBI Taxonomy" id="927083"/>
    <lineage>
        <taxon>Bacteria</taxon>
        <taxon>Pseudomonadati</taxon>
        <taxon>Myxococcota</taxon>
        <taxon>Polyangia</taxon>
        <taxon>Polyangiales</taxon>
        <taxon>Sandaracinaceae</taxon>
        <taxon>Sandaracinus</taxon>
    </lineage>
</organism>
<feature type="transmembrane region" description="Helical" evidence="8">
    <location>
        <begin position="147"/>
        <end position="165"/>
    </location>
</feature>
<proteinExistence type="predicted"/>
<dbReference type="STRING" id="927083.DB32_003119"/>
<gene>
    <name evidence="10" type="ORF">DB32_003119</name>
</gene>
<dbReference type="GO" id="GO:0005886">
    <property type="term" value="C:plasma membrane"/>
    <property type="evidence" value="ECO:0007669"/>
    <property type="project" value="UniProtKB-SubCell"/>
</dbReference>
<keyword evidence="6 8" id="KW-1133">Transmembrane helix</keyword>
<keyword evidence="2" id="KW-1003">Cell membrane</keyword>
<feature type="transmembrane region" description="Helical" evidence="8">
    <location>
        <begin position="171"/>
        <end position="190"/>
    </location>
</feature>
<protein>
    <submittedName>
        <fullName evidence="10">Polymyxin resistance protein ArnT, undecaprenyl phosphate-alpha-L-Ara4N transferase</fullName>
    </submittedName>
</protein>
<feature type="transmembrane region" description="Helical" evidence="8">
    <location>
        <begin position="402"/>
        <end position="418"/>
    </location>
</feature>
<evidence type="ECO:0000256" key="4">
    <source>
        <dbReference type="ARBA" id="ARBA00022679"/>
    </source>
</evidence>
<dbReference type="GO" id="GO:0010041">
    <property type="term" value="P:response to iron(III) ion"/>
    <property type="evidence" value="ECO:0007669"/>
    <property type="project" value="TreeGrafter"/>
</dbReference>
<feature type="transmembrane region" description="Helical" evidence="8">
    <location>
        <begin position="122"/>
        <end position="140"/>
    </location>
</feature>
<keyword evidence="7 8" id="KW-0472">Membrane</keyword>
<name>A0A0F6YHJ3_9BACT</name>
<feature type="transmembrane region" description="Helical" evidence="8">
    <location>
        <begin position="354"/>
        <end position="371"/>
    </location>
</feature>
<evidence type="ECO:0000313" key="11">
    <source>
        <dbReference type="Proteomes" id="UP000034883"/>
    </source>
</evidence>
<dbReference type="PANTHER" id="PTHR33908">
    <property type="entry name" value="MANNOSYLTRANSFERASE YKCB-RELATED"/>
    <property type="match status" value="1"/>
</dbReference>
<keyword evidence="5 8" id="KW-0812">Transmembrane</keyword>
<dbReference type="InterPro" id="IPR038731">
    <property type="entry name" value="RgtA/B/C-like"/>
</dbReference>
<feature type="transmembrane region" description="Helical" evidence="8">
    <location>
        <begin position="628"/>
        <end position="648"/>
    </location>
</feature>
<keyword evidence="11" id="KW-1185">Reference proteome</keyword>
<evidence type="ECO:0000256" key="2">
    <source>
        <dbReference type="ARBA" id="ARBA00022475"/>
    </source>
</evidence>
<dbReference type="PANTHER" id="PTHR33908:SF3">
    <property type="entry name" value="UNDECAPRENYL PHOSPHATE-ALPHA-4-AMINO-4-DEOXY-L-ARABINOSE ARABINOSYL TRANSFERASE"/>
    <property type="match status" value="1"/>
</dbReference>